<sequence length="292" mass="32217">MILRSTRYEILLIFSYIFLESTIAADTAFNCLVTVPSDNTKFDLTDLAGEHVVHRKRETPPSFMIDSLRFDLCAELKPQDGVAEHDQCPSGTRACLTKTNQKPNEPDRIVGVIPVAQTSTLNPILSTSLSPKYLSLLFHGAEYPLSVNSTPVQQTLNLTLFCDPQTTSEPKIMAYDGSRLDLEWSAPAGCPSKEEGGDEDSDKGDDKKGDGQKENVGSGIGWFFLVILLAFAAYLGLGAYYNYSTYGATGLDLIPHRDFWKEVPYMLSDVVSHLCSTVRPRRTSNRGGYISV</sequence>
<evidence type="ECO:0000256" key="9">
    <source>
        <dbReference type="ARBA" id="ARBA00022729"/>
    </source>
</evidence>
<evidence type="ECO:0000256" key="5">
    <source>
        <dbReference type="ARBA" id="ARBA00005363"/>
    </source>
</evidence>
<dbReference type="PANTHER" id="PTHR15071">
    <property type="entry name" value="MANNOSE-6-PHOSPHATE RECEPTOR FAMILY MEMBER"/>
    <property type="match status" value="1"/>
</dbReference>
<dbReference type="InterPro" id="IPR018939">
    <property type="entry name" value="Autophagy-rel_prot_27"/>
</dbReference>
<accession>A0A067TA56</accession>
<comment type="subcellular location">
    <subcellularLocation>
        <location evidence="2">Cytoplasmic vesicle membrane</location>
        <topology evidence="2">Single-pass type I membrane protein</topology>
    </subcellularLocation>
    <subcellularLocation>
        <location evidence="4">Golgi apparatus membrane</location>
        <topology evidence="4">Single-pass type I membrane protein</topology>
    </subcellularLocation>
    <subcellularLocation>
        <location evidence="1">Mitochondrion membrane</location>
        <topology evidence="1">Single-pass membrane protein</topology>
    </subcellularLocation>
    <subcellularLocation>
        <location evidence="3">Preautophagosomal structure membrane</location>
        <topology evidence="3">Single-pass type I membrane protein</topology>
    </subcellularLocation>
</comment>
<gene>
    <name evidence="22" type="ORF">GALMADRAFT_248610</name>
</gene>
<feature type="domain" description="MRH" evidence="21">
    <location>
        <begin position="29"/>
        <end position="192"/>
    </location>
</feature>
<dbReference type="EMBL" id="KL142380">
    <property type="protein sequence ID" value="KDR75873.1"/>
    <property type="molecule type" value="Genomic_DNA"/>
</dbReference>
<keyword evidence="23" id="KW-1185">Reference proteome</keyword>
<dbReference type="HOGENOM" id="CLU_047751_1_0_1"/>
<dbReference type="Gene3D" id="2.70.130.10">
    <property type="entry name" value="Mannose-6-phosphate receptor binding domain"/>
    <property type="match status" value="1"/>
</dbReference>
<dbReference type="GO" id="GO:0006914">
    <property type="term" value="P:autophagy"/>
    <property type="evidence" value="ECO:0007669"/>
    <property type="project" value="UniProtKB-KW"/>
</dbReference>
<evidence type="ECO:0000256" key="4">
    <source>
        <dbReference type="ARBA" id="ARBA00004614"/>
    </source>
</evidence>
<keyword evidence="17" id="KW-0968">Cytoplasmic vesicle</keyword>
<dbReference type="STRING" id="685588.A0A067TA56"/>
<dbReference type="GO" id="GO:0000139">
    <property type="term" value="C:Golgi membrane"/>
    <property type="evidence" value="ECO:0007669"/>
    <property type="project" value="UniProtKB-SubCell"/>
</dbReference>
<evidence type="ECO:0000256" key="2">
    <source>
        <dbReference type="ARBA" id="ARBA00004358"/>
    </source>
</evidence>
<feature type="transmembrane region" description="Helical" evidence="19">
    <location>
        <begin position="220"/>
        <end position="241"/>
    </location>
</feature>
<evidence type="ECO:0000256" key="14">
    <source>
        <dbReference type="ARBA" id="ARBA00023128"/>
    </source>
</evidence>
<dbReference type="InterPro" id="IPR044865">
    <property type="entry name" value="MRH_dom"/>
</dbReference>
<evidence type="ECO:0000256" key="20">
    <source>
        <dbReference type="SAM" id="SignalP"/>
    </source>
</evidence>
<evidence type="ECO:0000256" key="6">
    <source>
        <dbReference type="ARBA" id="ARBA00013776"/>
    </source>
</evidence>
<feature type="chain" id="PRO_5001646679" description="Autophagy-related protein 27" evidence="20">
    <location>
        <begin position="25"/>
        <end position="292"/>
    </location>
</feature>
<dbReference type="GO" id="GO:0015031">
    <property type="term" value="P:protein transport"/>
    <property type="evidence" value="ECO:0007669"/>
    <property type="project" value="UniProtKB-KW"/>
</dbReference>
<comment type="similarity">
    <text evidence="5">Belongs to the ATG27 family.</text>
</comment>
<evidence type="ECO:0000256" key="8">
    <source>
        <dbReference type="ARBA" id="ARBA00022692"/>
    </source>
</evidence>
<keyword evidence="16" id="KW-1015">Disulfide bond</keyword>
<keyword evidence="11 19" id="KW-1133">Transmembrane helix</keyword>
<evidence type="ECO:0000313" key="23">
    <source>
        <dbReference type="Proteomes" id="UP000027222"/>
    </source>
</evidence>
<evidence type="ECO:0000256" key="18">
    <source>
        <dbReference type="SAM" id="MobiDB-lite"/>
    </source>
</evidence>
<keyword evidence="7" id="KW-0813">Transport</keyword>
<evidence type="ECO:0000256" key="13">
    <source>
        <dbReference type="ARBA" id="ARBA00023034"/>
    </source>
</evidence>
<protein>
    <recommendedName>
        <fullName evidence="6">Autophagy-related protein 27</fullName>
    </recommendedName>
</protein>
<evidence type="ECO:0000256" key="3">
    <source>
        <dbReference type="ARBA" id="ARBA00004472"/>
    </source>
</evidence>
<reference evidence="23" key="1">
    <citation type="journal article" date="2014" name="Proc. Natl. Acad. Sci. U.S.A.">
        <title>Extensive sampling of basidiomycete genomes demonstrates inadequacy of the white-rot/brown-rot paradigm for wood decay fungi.</title>
        <authorList>
            <person name="Riley R."/>
            <person name="Salamov A.A."/>
            <person name="Brown D.W."/>
            <person name="Nagy L.G."/>
            <person name="Floudas D."/>
            <person name="Held B.W."/>
            <person name="Levasseur A."/>
            <person name="Lombard V."/>
            <person name="Morin E."/>
            <person name="Otillar R."/>
            <person name="Lindquist E.A."/>
            <person name="Sun H."/>
            <person name="LaButti K.M."/>
            <person name="Schmutz J."/>
            <person name="Jabbour D."/>
            <person name="Luo H."/>
            <person name="Baker S.E."/>
            <person name="Pisabarro A.G."/>
            <person name="Walton J.D."/>
            <person name="Blanchette R.A."/>
            <person name="Henrissat B."/>
            <person name="Martin F."/>
            <person name="Cullen D."/>
            <person name="Hibbett D.S."/>
            <person name="Grigoriev I.V."/>
        </authorList>
    </citation>
    <scope>NUCLEOTIDE SEQUENCE [LARGE SCALE GENOMIC DNA]</scope>
    <source>
        <strain evidence="23">CBS 339.88</strain>
    </source>
</reference>
<evidence type="ECO:0000256" key="15">
    <source>
        <dbReference type="ARBA" id="ARBA00023136"/>
    </source>
</evidence>
<keyword evidence="10" id="KW-0653">Protein transport</keyword>
<keyword evidence="12" id="KW-0072">Autophagy</keyword>
<dbReference type="Proteomes" id="UP000027222">
    <property type="component" value="Unassembled WGS sequence"/>
</dbReference>
<keyword evidence="13" id="KW-0333">Golgi apparatus</keyword>
<evidence type="ECO:0000256" key="7">
    <source>
        <dbReference type="ARBA" id="ARBA00022448"/>
    </source>
</evidence>
<name>A0A067TA56_GALM3</name>
<evidence type="ECO:0000259" key="21">
    <source>
        <dbReference type="PROSITE" id="PS51914"/>
    </source>
</evidence>
<feature type="region of interest" description="Disordered" evidence="18">
    <location>
        <begin position="186"/>
        <end position="212"/>
    </location>
</feature>
<dbReference type="PANTHER" id="PTHR15071:SF13">
    <property type="entry name" value="AUTOPHAGY-RELATED PROTEIN 27"/>
    <property type="match status" value="1"/>
</dbReference>
<keyword evidence="9 20" id="KW-0732">Signal</keyword>
<proteinExistence type="inferred from homology"/>
<evidence type="ECO:0000313" key="22">
    <source>
        <dbReference type="EMBL" id="KDR75873.1"/>
    </source>
</evidence>
<evidence type="ECO:0000256" key="17">
    <source>
        <dbReference type="ARBA" id="ARBA00023329"/>
    </source>
</evidence>
<evidence type="ECO:0000256" key="11">
    <source>
        <dbReference type="ARBA" id="ARBA00022989"/>
    </source>
</evidence>
<dbReference type="SUPFAM" id="SSF50911">
    <property type="entry name" value="Mannose 6-phosphate receptor domain"/>
    <property type="match status" value="1"/>
</dbReference>
<keyword evidence="15 19" id="KW-0472">Membrane</keyword>
<dbReference type="GO" id="GO:0030659">
    <property type="term" value="C:cytoplasmic vesicle membrane"/>
    <property type="evidence" value="ECO:0007669"/>
    <property type="project" value="UniProtKB-SubCell"/>
</dbReference>
<organism evidence="22 23">
    <name type="scientific">Galerina marginata (strain CBS 339.88)</name>
    <dbReference type="NCBI Taxonomy" id="685588"/>
    <lineage>
        <taxon>Eukaryota</taxon>
        <taxon>Fungi</taxon>
        <taxon>Dikarya</taxon>
        <taxon>Basidiomycota</taxon>
        <taxon>Agaricomycotina</taxon>
        <taxon>Agaricomycetes</taxon>
        <taxon>Agaricomycetidae</taxon>
        <taxon>Agaricales</taxon>
        <taxon>Agaricineae</taxon>
        <taxon>Strophariaceae</taxon>
        <taxon>Galerina</taxon>
    </lineage>
</organism>
<evidence type="ECO:0000256" key="12">
    <source>
        <dbReference type="ARBA" id="ARBA00023006"/>
    </source>
</evidence>
<dbReference type="OrthoDB" id="29460at2759"/>
<keyword evidence="14" id="KW-0496">Mitochondrion</keyword>
<evidence type="ECO:0000256" key="19">
    <source>
        <dbReference type="SAM" id="Phobius"/>
    </source>
</evidence>
<keyword evidence="8 19" id="KW-0812">Transmembrane</keyword>
<dbReference type="GO" id="GO:0031966">
    <property type="term" value="C:mitochondrial membrane"/>
    <property type="evidence" value="ECO:0007669"/>
    <property type="project" value="UniProtKB-SubCell"/>
</dbReference>
<dbReference type="GO" id="GO:0034045">
    <property type="term" value="C:phagophore assembly site membrane"/>
    <property type="evidence" value="ECO:0007669"/>
    <property type="project" value="UniProtKB-SubCell"/>
</dbReference>
<evidence type="ECO:0000256" key="10">
    <source>
        <dbReference type="ARBA" id="ARBA00022927"/>
    </source>
</evidence>
<dbReference type="AlphaFoldDB" id="A0A067TA56"/>
<evidence type="ECO:0000256" key="16">
    <source>
        <dbReference type="ARBA" id="ARBA00023157"/>
    </source>
</evidence>
<dbReference type="InterPro" id="IPR009011">
    <property type="entry name" value="Man6P_isomerase_rcpt-bd_dom_sf"/>
</dbReference>
<feature type="signal peptide" evidence="20">
    <location>
        <begin position="1"/>
        <end position="24"/>
    </location>
</feature>
<evidence type="ECO:0000256" key="1">
    <source>
        <dbReference type="ARBA" id="ARBA00004304"/>
    </source>
</evidence>
<dbReference type="Pfam" id="PF09451">
    <property type="entry name" value="ATG27"/>
    <property type="match status" value="1"/>
</dbReference>
<dbReference type="PROSITE" id="PS51914">
    <property type="entry name" value="MRH"/>
    <property type="match status" value="1"/>
</dbReference>